<evidence type="ECO:0000256" key="1">
    <source>
        <dbReference type="ARBA" id="ARBA00022691"/>
    </source>
</evidence>
<dbReference type="GO" id="GO:0046872">
    <property type="term" value="F:metal ion binding"/>
    <property type="evidence" value="ECO:0007669"/>
    <property type="project" value="UniProtKB-KW"/>
</dbReference>
<feature type="domain" description="Radical SAM core" evidence="5">
    <location>
        <begin position="21"/>
        <end position="127"/>
    </location>
</feature>
<evidence type="ECO:0000259" key="5">
    <source>
        <dbReference type="Pfam" id="PF04055"/>
    </source>
</evidence>
<keyword evidence="3" id="KW-0408">Iron</keyword>
<dbReference type="InterPro" id="IPR058240">
    <property type="entry name" value="rSAM_sf"/>
</dbReference>
<proteinExistence type="predicted"/>
<dbReference type="Gene3D" id="3.20.20.70">
    <property type="entry name" value="Aldolase class I"/>
    <property type="match status" value="1"/>
</dbReference>
<dbReference type="SFLD" id="SFLDS00029">
    <property type="entry name" value="Radical_SAM"/>
    <property type="match status" value="1"/>
</dbReference>
<evidence type="ECO:0000256" key="3">
    <source>
        <dbReference type="ARBA" id="ARBA00023004"/>
    </source>
</evidence>
<sequence>MITLKEIQQNYLAIDFFMSMSCNKDCHYCTSYTLEMRNLTVDMDFLKQTLDYLKNYKIRVCLLGGEPGLIKNLDDVIAEVKSRPNHVCSVLSNSFVRKRYPHILKDPDILYVEHNILDFYEDGIKKLGNLDRLEPYGFIQPNDYNNYNLCVKTPNYFKYKDKFPEEMIKLNHKNTMWKSFNGRTPNKDDVTAVHEQAAEIDRKMCAAFPMVPVINFETRKLVHCSKKFANNAIHSKTFDITQENIDKMMNFRLFKYENYCKTCMEWVEPKGHFPLSNMRVY</sequence>
<accession>D6PJZ6</accession>
<dbReference type="GO" id="GO:0051536">
    <property type="term" value="F:iron-sulfur cluster binding"/>
    <property type="evidence" value="ECO:0007669"/>
    <property type="project" value="UniProtKB-KW"/>
</dbReference>
<protein>
    <recommendedName>
        <fullName evidence="5">Radical SAM core domain-containing protein</fullName>
    </recommendedName>
</protein>
<evidence type="ECO:0000313" key="6">
    <source>
        <dbReference type="EMBL" id="ADD96047.1"/>
    </source>
</evidence>
<evidence type="ECO:0000256" key="4">
    <source>
        <dbReference type="ARBA" id="ARBA00023014"/>
    </source>
</evidence>
<dbReference type="Pfam" id="PF04055">
    <property type="entry name" value="Radical_SAM"/>
    <property type="match status" value="1"/>
</dbReference>
<keyword evidence="1" id="KW-0949">S-adenosyl-L-methionine</keyword>
<reference evidence="6" key="1">
    <citation type="journal article" date="2010" name="ISME J.">
        <title>Metagenome of the Mediterranean deep chlorophyll maximum studied by direct and fosmid library 454 pyrosequencing.</title>
        <authorList>
            <person name="Ghai R."/>
            <person name="Martin-Cuadrado A.B."/>
            <person name="Molto A.G."/>
            <person name="Heredia I.G."/>
            <person name="Cabrera R."/>
            <person name="Martin J."/>
            <person name="Verdu M."/>
            <person name="Deschamps P."/>
            <person name="Moreira D."/>
            <person name="Lopez-Garcia P."/>
            <person name="Mira A."/>
            <person name="Rodriguez-Valera F."/>
        </authorList>
    </citation>
    <scope>NUCLEOTIDE SEQUENCE</scope>
</reference>
<dbReference type="InterPro" id="IPR007197">
    <property type="entry name" value="rSAM"/>
</dbReference>
<organism evidence="6">
    <name type="scientific">uncultured organism MedDCM-OCT-S04-C375</name>
    <dbReference type="NCBI Taxonomy" id="743615"/>
    <lineage>
        <taxon>unclassified sequences</taxon>
        <taxon>environmental samples</taxon>
    </lineage>
</organism>
<name>D6PJZ6_9ZZZZ</name>
<keyword evidence="2" id="KW-0479">Metal-binding</keyword>
<dbReference type="EMBL" id="GU943117">
    <property type="protein sequence ID" value="ADD96047.1"/>
    <property type="molecule type" value="Genomic_DNA"/>
</dbReference>
<evidence type="ECO:0000256" key="2">
    <source>
        <dbReference type="ARBA" id="ARBA00022723"/>
    </source>
</evidence>
<dbReference type="InterPro" id="IPR013785">
    <property type="entry name" value="Aldolase_TIM"/>
</dbReference>
<dbReference type="AlphaFoldDB" id="D6PJZ6"/>
<keyword evidence="4" id="KW-0411">Iron-sulfur</keyword>
<dbReference type="SUPFAM" id="SSF102114">
    <property type="entry name" value="Radical SAM enzymes"/>
    <property type="match status" value="1"/>
</dbReference>
<dbReference type="GO" id="GO:0003824">
    <property type="term" value="F:catalytic activity"/>
    <property type="evidence" value="ECO:0007669"/>
    <property type="project" value="InterPro"/>
</dbReference>